<dbReference type="PANTHER" id="PTHR18964">
    <property type="entry name" value="ROK (REPRESSOR, ORF, KINASE) FAMILY"/>
    <property type="match status" value="1"/>
</dbReference>
<dbReference type="Pfam" id="PF12802">
    <property type="entry name" value="MarR_2"/>
    <property type="match status" value="1"/>
</dbReference>
<dbReference type="InterPro" id="IPR000600">
    <property type="entry name" value="ROK"/>
</dbReference>
<dbReference type="SUPFAM" id="SSF46785">
    <property type="entry name" value="Winged helix' DNA-binding domain"/>
    <property type="match status" value="1"/>
</dbReference>
<comment type="similarity">
    <text evidence="1">Belongs to the ROK (NagC/XylR) family.</text>
</comment>
<accession>A0A849ARR1</accession>
<reference evidence="3 4" key="1">
    <citation type="submission" date="2020-05" db="EMBL/GenBank/DDBJ databases">
        <title>Flexivirga sp. ID2601S isolated from air conditioner.</title>
        <authorList>
            <person name="Kim D.H."/>
        </authorList>
    </citation>
    <scope>NUCLEOTIDE SEQUENCE [LARGE SCALE GENOMIC DNA]</scope>
    <source>
        <strain evidence="3 4">ID2601S</strain>
    </source>
</reference>
<evidence type="ECO:0000313" key="4">
    <source>
        <dbReference type="Proteomes" id="UP000557772"/>
    </source>
</evidence>
<gene>
    <name evidence="3" type="ORF">HJ588_09170</name>
</gene>
<evidence type="ECO:0000256" key="1">
    <source>
        <dbReference type="ARBA" id="ARBA00006479"/>
    </source>
</evidence>
<proteinExistence type="inferred from homology"/>
<organism evidence="3 4">
    <name type="scientific">Flexivirga aerilata</name>
    <dbReference type="NCBI Taxonomy" id="1656889"/>
    <lineage>
        <taxon>Bacteria</taxon>
        <taxon>Bacillati</taxon>
        <taxon>Actinomycetota</taxon>
        <taxon>Actinomycetes</taxon>
        <taxon>Micrococcales</taxon>
        <taxon>Dermacoccaceae</taxon>
        <taxon>Flexivirga</taxon>
    </lineage>
</organism>
<keyword evidence="4" id="KW-1185">Reference proteome</keyword>
<protein>
    <submittedName>
        <fullName evidence="3">ROK family transcriptional regulator</fullName>
    </submittedName>
</protein>
<dbReference type="InterPro" id="IPR043129">
    <property type="entry name" value="ATPase_NBD"/>
</dbReference>
<dbReference type="InterPro" id="IPR036388">
    <property type="entry name" value="WH-like_DNA-bd_sf"/>
</dbReference>
<sequence>MTTTPGLELPALALGVPDARGDSAVRVLSVLRSDSPAAAGDLVAATGLSRPTVLTACDDLVAAGWVREVPGAATGRGRPARTFEIDPDAGVVAGVDLGLGRVRVAIADLTGRIRHSSSVAISPTAGGRARIGAINKQLSGLRAKLPGHRLLAVAIGLPAPVHGAEIIADEDFLGDLPRAGLANNVARAQDAPVVLHNDANLAALAERAGGVAKGSDNLVALLAGERLGAGVVCDGRLLHGSRGGAGEIGGAGLLRGVEGTLGVGYLVRQAAVPRGMSDPATVFELATKDVATRRLVERAVRPVARVIASLHLLLDPEVIVISGAVAGAPGLIEALQAGLPRMDELQRRPVTLRASTLGGTAVVHGGVAAAASYAWERLLARP</sequence>
<evidence type="ECO:0000313" key="3">
    <source>
        <dbReference type="EMBL" id="NNG39442.1"/>
    </source>
</evidence>
<dbReference type="CDD" id="cd23763">
    <property type="entry name" value="ASKHA_ATPase_ROK"/>
    <property type="match status" value="1"/>
</dbReference>
<dbReference type="GO" id="GO:0003700">
    <property type="term" value="F:DNA-binding transcription factor activity"/>
    <property type="evidence" value="ECO:0007669"/>
    <property type="project" value="InterPro"/>
</dbReference>
<dbReference type="Gene3D" id="1.10.10.10">
    <property type="entry name" value="Winged helix-like DNA-binding domain superfamily/Winged helix DNA-binding domain"/>
    <property type="match status" value="1"/>
</dbReference>
<dbReference type="InterPro" id="IPR036390">
    <property type="entry name" value="WH_DNA-bd_sf"/>
</dbReference>
<dbReference type="RefSeq" id="WP_171154202.1">
    <property type="nucleotide sequence ID" value="NZ_JABENB010000001.1"/>
</dbReference>
<feature type="domain" description="HTH marR-type" evidence="2">
    <location>
        <begin position="23"/>
        <end position="76"/>
    </location>
</feature>
<dbReference type="Gene3D" id="3.30.420.40">
    <property type="match status" value="2"/>
</dbReference>
<dbReference type="PANTHER" id="PTHR18964:SF149">
    <property type="entry name" value="BIFUNCTIONAL UDP-N-ACETYLGLUCOSAMINE 2-EPIMERASE_N-ACETYLMANNOSAMINE KINASE"/>
    <property type="match status" value="1"/>
</dbReference>
<dbReference type="InterPro" id="IPR000835">
    <property type="entry name" value="HTH_MarR-typ"/>
</dbReference>
<dbReference type="SUPFAM" id="SSF53067">
    <property type="entry name" value="Actin-like ATPase domain"/>
    <property type="match status" value="1"/>
</dbReference>
<dbReference type="AlphaFoldDB" id="A0A849ARR1"/>
<evidence type="ECO:0000259" key="2">
    <source>
        <dbReference type="Pfam" id="PF12802"/>
    </source>
</evidence>
<name>A0A849ARR1_9MICO</name>
<comment type="caution">
    <text evidence="3">The sequence shown here is derived from an EMBL/GenBank/DDBJ whole genome shotgun (WGS) entry which is preliminary data.</text>
</comment>
<dbReference type="Pfam" id="PF00480">
    <property type="entry name" value="ROK"/>
    <property type="match status" value="2"/>
</dbReference>
<dbReference type="Proteomes" id="UP000557772">
    <property type="component" value="Unassembled WGS sequence"/>
</dbReference>
<dbReference type="EMBL" id="JABENB010000001">
    <property type="protein sequence ID" value="NNG39442.1"/>
    <property type="molecule type" value="Genomic_DNA"/>
</dbReference>